<evidence type="ECO:0000313" key="2">
    <source>
        <dbReference type="EMBL" id="KAG5621265.1"/>
    </source>
</evidence>
<dbReference type="OrthoDB" id="1329020at2759"/>
<dbReference type="AlphaFoldDB" id="A0A9J6A9V5"/>
<sequence>MVDDQQGLIITPLQTKYITPPPNVPPDKRPSNCQVNTVPEIDEYDVDNSEGEIDVDNQSLKDPDEDYETSELLIKKPLALSMTNAWRKKFNKLLTIKVYLLETFIRININSVKDSTTNLSLLQADQTLDSLPPNHPNDKLTYLECEADQHPRCT</sequence>
<protein>
    <submittedName>
        <fullName evidence="2">Uncharacterized protein</fullName>
    </submittedName>
</protein>
<evidence type="ECO:0000313" key="3">
    <source>
        <dbReference type="Proteomes" id="UP000824120"/>
    </source>
</evidence>
<dbReference type="Proteomes" id="UP000824120">
    <property type="component" value="Chromosome 2"/>
</dbReference>
<proteinExistence type="predicted"/>
<evidence type="ECO:0000256" key="1">
    <source>
        <dbReference type="SAM" id="MobiDB-lite"/>
    </source>
</evidence>
<feature type="compositionally biased region" description="Acidic residues" evidence="1">
    <location>
        <begin position="40"/>
        <end position="55"/>
    </location>
</feature>
<gene>
    <name evidence="2" type="ORF">H5410_006483</name>
</gene>
<keyword evidence="3" id="KW-1185">Reference proteome</keyword>
<comment type="caution">
    <text evidence="2">The sequence shown here is derived from an EMBL/GenBank/DDBJ whole genome shotgun (WGS) entry which is preliminary data.</text>
</comment>
<dbReference type="EMBL" id="JACXVP010000002">
    <property type="protein sequence ID" value="KAG5621265.1"/>
    <property type="molecule type" value="Genomic_DNA"/>
</dbReference>
<feature type="region of interest" description="Disordered" evidence="1">
    <location>
        <begin position="12"/>
        <end position="64"/>
    </location>
</feature>
<reference evidence="2 3" key="1">
    <citation type="submission" date="2020-09" db="EMBL/GenBank/DDBJ databases">
        <title>De no assembly of potato wild relative species, Solanum commersonii.</title>
        <authorList>
            <person name="Cho K."/>
        </authorList>
    </citation>
    <scope>NUCLEOTIDE SEQUENCE [LARGE SCALE GENOMIC DNA]</scope>
    <source>
        <strain evidence="2">LZ3.2</strain>
        <tissue evidence="2">Leaf</tissue>
    </source>
</reference>
<accession>A0A9J6A9V5</accession>
<name>A0A9J6A9V5_SOLCO</name>
<organism evidence="2 3">
    <name type="scientific">Solanum commersonii</name>
    <name type="common">Commerson's wild potato</name>
    <name type="synonym">Commerson's nightshade</name>
    <dbReference type="NCBI Taxonomy" id="4109"/>
    <lineage>
        <taxon>Eukaryota</taxon>
        <taxon>Viridiplantae</taxon>
        <taxon>Streptophyta</taxon>
        <taxon>Embryophyta</taxon>
        <taxon>Tracheophyta</taxon>
        <taxon>Spermatophyta</taxon>
        <taxon>Magnoliopsida</taxon>
        <taxon>eudicotyledons</taxon>
        <taxon>Gunneridae</taxon>
        <taxon>Pentapetalae</taxon>
        <taxon>asterids</taxon>
        <taxon>lamiids</taxon>
        <taxon>Solanales</taxon>
        <taxon>Solanaceae</taxon>
        <taxon>Solanoideae</taxon>
        <taxon>Solaneae</taxon>
        <taxon>Solanum</taxon>
    </lineage>
</organism>